<dbReference type="EMBL" id="SGXA01000002">
    <property type="protein sequence ID" value="RZS71713.1"/>
    <property type="molecule type" value="Genomic_DNA"/>
</dbReference>
<protein>
    <submittedName>
        <fullName evidence="5">AraC family transcriptional regulator</fullName>
    </submittedName>
</protein>
<dbReference type="AlphaFoldDB" id="A0A4Q7MX03"/>
<keyword evidence="6" id="KW-1185">Reference proteome</keyword>
<dbReference type="GO" id="GO:0003700">
    <property type="term" value="F:DNA-binding transcription factor activity"/>
    <property type="evidence" value="ECO:0007669"/>
    <property type="project" value="InterPro"/>
</dbReference>
<dbReference type="InterPro" id="IPR020449">
    <property type="entry name" value="Tscrpt_reg_AraC-type_HTH"/>
</dbReference>
<dbReference type="PANTHER" id="PTHR43280">
    <property type="entry name" value="ARAC-FAMILY TRANSCRIPTIONAL REGULATOR"/>
    <property type="match status" value="1"/>
</dbReference>
<accession>A0A4Q7MX03</accession>
<evidence type="ECO:0000313" key="5">
    <source>
        <dbReference type="EMBL" id="RZS71713.1"/>
    </source>
</evidence>
<keyword evidence="2" id="KW-0238">DNA-binding</keyword>
<dbReference type="InterPro" id="IPR018062">
    <property type="entry name" value="HTH_AraC-typ_CS"/>
</dbReference>
<dbReference type="SUPFAM" id="SSF46689">
    <property type="entry name" value="Homeodomain-like"/>
    <property type="match status" value="1"/>
</dbReference>
<dbReference type="Pfam" id="PF12833">
    <property type="entry name" value="HTH_18"/>
    <property type="match status" value="1"/>
</dbReference>
<evidence type="ECO:0000256" key="3">
    <source>
        <dbReference type="ARBA" id="ARBA00023163"/>
    </source>
</evidence>
<dbReference type="PROSITE" id="PS00041">
    <property type="entry name" value="HTH_ARAC_FAMILY_1"/>
    <property type="match status" value="1"/>
</dbReference>
<dbReference type="PROSITE" id="PS01124">
    <property type="entry name" value="HTH_ARAC_FAMILY_2"/>
    <property type="match status" value="1"/>
</dbReference>
<gene>
    <name evidence="5" type="ORF">EV199_3621</name>
</gene>
<name>A0A4Q7MX03_9BACT</name>
<reference evidence="5 6" key="1">
    <citation type="submission" date="2019-02" db="EMBL/GenBank/DDBJ databases">
        <title>Genomic Encyclopedia of Type Strains, Phase IV (KMG-IV): sequencing the most valuable type-strain genomes for metagenomic binning, comparative biology and taxonomic classification.</title>
        <authorList>
            <person name="Goeker M."/>
        </authorList>
    </citation>
    <scope>NUCLEOTIDE SEQUENCE [LARGE SCALE GENOMIC DNA]</scope>
    <source>
        <strain evidence="5 6">DSM 18116</strain>
    </source>
</reference>
<dbReference type="InterPro" id="IPR054015">
    <property type="entry name" value="ExsA-like_N"/>
</dbReference>
<organism evidence="5 6">
    <name type="scientific">Pseudobacter ginsenosidimutans</name>
    <dbReference type="NCBI Taxonomy" id="661488"/>
    <lineage>
        <taxon>Bacteria</taxon>
        <taxon>Pseudomonadati</taxon>
        <taxon>Bacteroidota</taxon>
        <taxon>Chitinophagia</taxon>
        <taxon>Chitinophagales</taxon>
        <taxon>Chitinophagaceae</taxon>
        <taxon>Pseudobacter</taxon>
    </lineage>
</organism>
<sequence length="285" mass="32753">MYNFYSTVKGNPAYRQLSCGEALVSIFTCPLDSKFADLWSHHNYVLYVMEGRKVWHTPHGSYDLQKGSCVFVRKGASIVEQFNETEFCFVLFFLPDAFICDVLKSKPGEKIRPAGKLDPVIPIHNSTAAEAYFLSLMPYFRPSYQPDPLLLELKFRELVLLIAENPANEQLLSWFCSLMNEPQIVLQRVMEDNFCFNLKLEDYARLSARSLSAFKRDFVSLFNTTPGKWLMDKRLYHARHLLTSQAKTVAEAAFESGFENPSHFSRVFKQKFGSSPVNVRDVQVI</sequence>
<keyword evidence="1" id="KW-0805">Transcription regulation</keyword>
<dbReference type="InterPro" id="IPR011051">
    <property type="entry name" value="RmlC_Cupin_sf"/>
</dbReference>
<dbReference type="PRINTS" id="PR00032">
    <property type="entry name" value="HTHARAC"/>
</dbReference>
<dbReference type="Proteomes" id="UP000293874">
    <property type="component" value="Unassembled WGS sequence"/>
</dbReference>
<dbReference type="Gene3D" id="1.10.10.60">
    <property type="entry name" value="Homeodomain-like"/>
    <property type="match status" value="1"/>
</dbReference>
<dbReference type="PANTHER" id="PTHR43280:SF2">
    <property type="entry name" value="HTH-TYPE TRANSCRIPTIONAL REGULATOR EXSA"/>
    <property type="match status" value="1"/>
</dbReference>
<evidence type="ECO:0000256" key="1">
    <source>
        <dbReference type="ARBA" id="ARBA00023015"/>
    </source>
</evidence>
<keyword evidence="3" id="KW-0804">Transcription</keyword>
<dbReference type="InterPro" id="IPR018060">
    <property type="entry name" value="HTH_AraC"/>
</dbReference>
<comment type="caution">
    <text evidence="5">The sequence shown here is derived from an EMBL/GenBank/DDBJ whole genome shotgun (WGS) entry which is preliminary data.</text>
</comment>
<evidence type="ECO:0000313" key="6">
    <source>
        <dbReference type="Proteomes" id="UP000293874"/>
    </source>
</evidence>
<evidence type="ECO:0000256" key="2">
    <source>
        <dbReference type="ARBA" id="ARBA00023125"/>
    </source>
</evidence>
<dbReference type="RefSeq" id="WP_130542188.1">
    <property type="nucleotide sequence ID" value="NZ_CP042431.1"/>
</dbReference>
<feature type="domain" description="HTH araC/xylS-type" evidence="4">
    <location>
        <begin position="184"/>
        <end position="282"/>
    </location>
</feature>
<dbReference type="GO" id="GO:0043565">
    <property type="term" value="F:sequence-specific DNA binding"/>
    <property type="evidence" value="ECO:0007669"/>
    <property type="project" value="InterPro"/>
</dbReference>
<dbReference type="Pfam" id="PF22200">
    <property type="entry name" value="ExsA_N"/>
    <property type="match status" value="1"/>
</dbReference>
<dbReference type="SMART" id="SM00342">
    <property type="entry name" value="HTH_ARAC"/>
    <property type="match status" value="1"/>
</dbReference>
<dbReference type="OrthoDB" id="4480133at2"/>
<dbReference type="InterPro" id="IPR009057">
    <property type="entry name" value="Homeodomain-like_sf"/>
</dbReference>
<dbReference type="SUPFAM" id="SSF51182">
    <property type="entry name" value="RmlC-like cupins"/>
    <property type="match status" value="1"/>
</dbReference>
<proteinExistence type="predicted"/>
<evidence type="ECO:0000259" key="4">
    <source>
        <dbReference type="PROSITE" id="PS01124"/>
    </source>
</evidence>